<dbReference type="InterPro" id="IPR038762">
    <property type="entry name" value="ABM_predict"/>
</dbReference>
<dbReference type="Gene3D" id="3.30.70.100">
    <property type="match status" value="1"/>
</dbReference>
<evidence type="ECO:0000256" key="1">
    <source>
        <dbReference type="SAM" id="MobiDB-lite"/>
    </source>
</evidence>
<evidence type="ECO:0000313" key="4">
    <source>
        <dbReference type="Proteomes" id="UP001295423"/>
    </source>
</evidence>
<evidence type="ECO:0008006" key="5">
    <source>
        <dbReference type="Google" id="ProtNLM"/>
    </source>
</evidence>
<keyword evidence="2" id="KW-0812">Transmembrane</keyword>
<dbReference type="PANTHER" id="PTHR40057:SF1">
    <property type="entry name" value="SLR1162 PROTEIN"/>
    <property type="match status" value="1"/>
</dbReference>
<dbReference type="Proteomes" id="UP001295423">
    <property type="component" value="Unassembled WGS sequence"/>
</dbReference>
<keyword evidence="2" id="KW-0472">Membrane</keyword>
<reference evidence="3" key="1">
    <citation type="submission" date="2023-08" db="EMBL/GenBank/DDBJ databases">
        <authorList>
            <person name="Audoor S."/>
            <person name="Bilcke G."/>
        </authorList>
    </citation>
    <scope>NUCLEOTIDE SEQUENCE</scope>
</reference>
<feature type="transmembrane region" description="Helical" evidence="2">
    <location>
        <begin position="179"/>
        <end position="199"/>
    </location>
</feature>
<dbReference type="AlphaFoldDB" id="A0AAD2JGL5"/>
<feature type="region of interest" description="Disordered" evidence="1">
    <location>
        <begin position="233"/>
        <end position="275"/>
    </location>
</feature>
<sequence length="275" mass="31713">MMTEGEDIEGPQKGQILERRHYAEGAAEHHSQGGAQNLTIFAKHKVVRGKESQFQQWAREINDVQSRFEGYQGAETIRPTTCKSNEYVNIFRFDNYEHLQLWMDSKERQQLLERTNEFDEAPIETSYHSLEYWFVQDQKGKEPASGPPSDEKMVVVTFLLIWVQVHFLGPAFGGLDIPFLLAEALTVLAVVVLTTYILMPVTTKYLLNWWLFPKPNKVWYCFDKKEKEDGVVPQSQNLVQKHSKTTTNSSLDNGTSREFAFKCPDATDQQEVEEV</sequence>
<proteinExistence type="predicted"/>
<name>A0AAD2JGL5_9STRA</name>
<gene>
    <name evidence="3" type="ORF">CYCCA115_LOCUS11099</name>
</gene>
<organism evidence="3 4">
    <name type="scientific">Cylindrotheca closterium</name>
    <dbReference type="NCBI Taxonomy" id="2856"/>
    <lineage>
        <taxon>Eukaryota</taxon>
        <taxon>Sar</taxon>
        <taxon>Stramenopiles</taxon>
        <taxon>Ochrophyta</taxon>
        <taxon>Bacillariophyta</taxon>
        <taxon>Bacillariophyceae</taxon>
        <taxon>Bacillariophycidae</taxon>
        <taxon>Bacillariales</taxon>
        <taxon>Bacillariaceae</taxon>
        <taxon>Cylindrotheca</taxon>
    </lineage>
</organism>
<accession>A0AAD2JGL5</accession>
<dbReference type="InterPro" id="IPR011008">
    <property type="entry name" value="Dimeric_a/b-barrel"/>
</dbReference>
<dbReference type="PANTHER" id="PTHR40057">
    <property type="entry name" value="SLR1162 PROTEIN"/>
    <property type="match status" value="1"/>
</dbReference>
<keyword evidence="4" id="KW-1185">Reference proteome</keyword>
<keyword evidence="2" id="KW-1133">Transmembrane helix</keyword>
<dbReference type="EMBL" id="CAKOGP040001725">
    <property type="protein sequence ID" value="CAJ1947343.1"/>
    <property type="molecule type" value="Genomic_DNA"/>
</dbReference>
<evidence type="ECO:0000256" key="2">
    <source>
        <dbReference type="SAM" id="Phobius"/>
    </source>
</evidence>
<protein>
    <recommendedName>
        <fullName evidence="5">ABM domain-containing protein</fullName>
    </recommendedName>
</protein>
<evidence type="ECO:0000313" key="3">
    <source>
        <dbReference type="EMBL" id="CAJ1947343.1"/>
    </source>
</evidence>
<feature type="compositionally biased region" description="Polar residues" evidence="1">
    <location>
        <begin position="233"/>
        <end position="256"/>
    </location>
</feature>
<comment type="caution">
    <text evidence="3">The sequence shown here is derived from an EMBL/GenBank/DDBJ whole genome shotgun (WGS) entry which is preliminary data.</text>
</comment>
<dbReference type="SUPFAM" id="SSF54909">
    <property type="entry name" value="Dimeric alpha+beta barrel"/>
    <property type="match status" value="1"/>
</dbReference>